<comment type="caution">
    <text evidence="2">The sequence shown here is derived from an EMBL/GenBank/DDBJ whole genome shotgun (WGS) entry which is preliminary data.</text>
</comment>
<reference evidence="2" key="2">
    <citation type="submission" date="2020-10" db="EMBL/GenBank/DDBJ databases">
        <authorList>
            <person name="Cooper E.A."/>
            <person name="Brenton Z.W."/>
            <person name="Flinn B.S."/>
            <person name="Jenkins J."/>
            <person name="Shu S."/>
            <person name="Flowers D."/>
            <person name="Luo F."/>
            <person name="Wang Y."/>
            <person name="Xia P."/>
            <person name="Barry K."/>
            <person name="Daum C."/>
            <person name="Lipzen A."/>
            <person name="Yoshinaga Y."/>
            <person name="Schmutz J."/>
            <person name="Saski C."/>
            <person name="Vermerris W."/>
            <person name="Kresovich S."/>
        </authorList>
    </citation>
    <scope>NUCLEOTIDE SEQUENCE</scope>
</reference>
<feature type="compositionally biased region" description="Basic and acidic residues" evidence="1">
    <location>
        <begin position="58"/>
        <end position="74"/>
    </location>
</feature>
<gene>
    <name evidence="2" type="ORF">BDA96_05G102800</name>
</gene>
<dbReference type="AlphaFoldDB" id="A0A921QXD7"/>
<evidence type="ECO:0000313" key="2">
    <source>
        <dbReference type="EMBL" id="KAG0529489.1"/>
    </source>
</evidence>
<dbReference type="Proteomes" id="UP000807115">
    <property type="component" value="Chromosome 5"/>
</dbReference>
<reference evidence="2" key="1">
    <citation type="journal article" date="2019" name="BMC Genomics">
        <title>A new reference genome for Sorghum bicolor reveals high levels of sequence similarity between sweet and grain genotypes: implications for the genetics of sugar metabolism.</title>
        <authorList>
            <person name="Cooper E.A."/>
            <person name="Brenton Z.W."/>
            <person name="Flinn B.S."/>
            <person name="Jenkins J."/>
            <person name="Shu S."/>
            <person name="Flowers D."/>
            <person name="Luo F."/>
            <person name="Wang Y."/>
            <person name="Xia P."/>
            <person name="Barry K."/>
            <person name="Daum C."/>
            <person name="Lipzen A."/>
            <person name="Yoshinaga Y."/>
            <person name="Schmutz J."/>
            <person name="Saski C."/>
            <person name="Vermerris W."/>
            <person name="Kresovich S."/>
        </authorList>
    </citation>
    <scope>NUCLEOTIDE SEQUENCE</scope>
</reference>
<proteinExistence type="predicted"/>
<evidence type="ECO:0000313" key="3">
    <source>
        <dbReference type="Proteomes" id="UP000807115"/>
    </source>
</evidence>
<sequence length="164" mass="17156">MSSTESDRLSRNKISSGAKISARPAKILAHNDLNPKATQAPSPTHPPAAPASARLRSALRDAPPDARTSPDARCPHPPPQRPCRRPIHPAAPVSTRLRSTAGRPSRCPSPASTPRDADTSPAARRSSRCPPPASTAPTLGRQCTPPIHHVTPSGPASVRPPHPG</sequence>
<feature type="compositionally biased region" description="Basic and acidic residues" evidence="1">
    <location>
        <begin position="1"/>
        <end position="10"/>
    </location>
</feature>
<feature type="region of interest" description="Disordered" evidence="1">
    <location>
        <begin position="1"/>
        <end position="164"/>
    </location>
</feature>
<evidence type="ECO:0000256" key="1">
    <source>
        <dbReference type="SAM" id="MobiDB-lite"/>
    </source>
</evidence>
<organism evidence="2 3">
    <name type="scientific">Sorghum bicolor</name>
    <name type="common">Sorghum</name>
    <name type="synonym">Sorghum vulgare</name>
    <dbReference type="NCBI Taxonomy" id="4558"/>
    <lineage>
        <taxon>Eukaryota</taxon>
        <taxon>Viridiplantae</taxon>
        <taxon>Streptophyta</taxon>
        <taxon>Embryophyta</taxon>
        <taxon>Tracheophyta</taxon>
        <taxon>Spermatophyta</taxon>
        <taxon>Magnoliopsida</taxon>
        <taxon>Liliopsida</taxon>
        <taxon>Poales</taxon>
        <taxon>Poaceae</taxon>
        <taxon>PACMAD clade</taxon>
        <taxon>Panicoideae</taxon>
        <taxon>Andropogonodae</taxon>
        <taxon>Andropogoneae</taxon>
        <taxon>Sorghinae</taxon>
        <taxon>Sorghum</taxon>
    </lineage>
</organism>
<protein>
    <submittedName>
        <fullName evidence="2">Uncharacterized protein</fullName>
    </submittedName>
</protein>
<name>A0A921QXD7_SORBI</name>
<accession>A0A921QXD7</accession>
<dbReference type="EMBL" id="CM027684">
    <property type="protein sequence ID" value="KAG0529489.1"/>
    <property type="molecule type" value="Genomic_DNA"/>
</dbReference>